<feature type="region of interest" description="Disordered" evidence="1">
    <location>
        <begin position="310"/>
        <end position="349"/>
    </location>
</feature>
<name>A0A194XFY5_MOLSC</name>
<keyword evidence="4" id="KW-1185">Reference proteome</keyword>
<proteinExistence type="predicted"/>
<dbReference type="GeneID" id="28829304"/>
<dbReference type="InParanoid" id="A0A194XFY5"/>
<accession>A0A194XFY5</accession>
<protein>
    <recommendedName>
        <fullName evidence="2">2EXR domain-containing protein</fullName>
    </recommendedName>
</protein>
<reference evidence="3 4" key="1">
    <citation type="submission" date="2015-10" db="EMBL/GenBank/DDBJ databases">
        <title>Full genome of DAOMC 229536 Phialocephala scopiformis, a fungal endophyte of spruce producing the potent anti-insectan compound rugulosin.</title>
        <authorList>
            <consortium name="DOE Joint Genome Institute"/>
            <person name="Walker A.K."/>
            <person name="Frasz S.L."/>
            <person name="Seifert K.A."/>
            <person name="Miller J.D."/>
            <person name="Mondo S.J."/>
            <person name="Labutti K."/>
            <person name="Lipzen A."/>
            <person name="Dockter R."/>
            <person name="Kennedy M."/>
            <person name="Grigoriev I.V."/>
            <person name="Spatafora J.W."/>
        </authorList>
    </citation>
    <scope>NUCLEOTIDE SEQUENCE [LARGE SCALE GENOMIC DNA]</scope>
    <source>
        <strain evidence="3 4">CBS 120377</strain>
    </source>
</reference>
<evidence type="ECO:0000259" key="2">
    <source>
        <dbReference type="Pfam" id="PF20150"/>
    </source>
</evidence>
<dbReference type="InterPro" id="IPR045518">
    <property type="entry name" value="2EXR"/>
</dbReference>
<feature type="compositionally biased region" description="Polar residues" evidence="1">
    <location>
        <begin position="332"/>
        <end position="341"/>
    </location>
</feature>
<feature type="domain" description="2EXR" evidence="2">
    <location>
        <begin position="56"/>
        <end position="142"/>
    </location>
</feature>
<evidence type="ECO:0000313" key="4">
    <source>
        <dbReference type="Proteomes" id="UP000070700"/>
    </source>
</evidence>
<dbReference type="EMBL" id="KQ947411">
    <property type="protein sequence ID" value="KUJ19083.1"/>
    <property type="molecule type" value="Genomic_DNA"/>
</dbReference>
<dbReference type="AlphaFoldDB" id="A0A194XFY5"/>
<dbReference type="RefSeq" id="XP_018073438.1">
    <property type="nucleotide sequence ID" value="XM_018219578.1"/>
</dbReference>
<dbReference type="Proteomes" id="UP000070700">
    <property type="component" value="Unassembled WGS sequence"/>
</dbReference>
<feature type="compositionally biased region" description="Basic and acidic residues" evidence="1">
    <location>
        <begin position="311"/>
        <end position="324"/>
    </location>
</feature>
<gene>
    <name evidence="3" type="ORF">LY89DRAFT_731506</name>
</gene>
<sequence length="349" mass="40194">MAYRFPTGLGNRESPYLIDDEEDGASQELQLPIRNSAGEAGDKLSVENKGDDFHYFFEKLPQELKDMIWKEVFMFGERTILVRTCAAKLSQQYDFHYDILPTTLWLDHKTKDVAMKRNKDTLGNERTTNCRSVVHFNKELDWVHIGEARGVQLTYLMFWIKVEDFHSIQKLSINVDQVNHWFRIQDPRPHILRLPNLKSLRVCYNVHATIPKTVRSPKDYHIGPCVKKAGSSFCLPAKASFGSKSLTRWPPGAPGHGRFDKAMSEIRDFPAWQLPGATPPTVEYVDLHLDLPSDKRTVSYIKEFFNMESQPAREELQRQREQAKQRRMLAKTNATSASKLQLNKDVTGA</sequence>
<organism evidence="3 4">
    <name type="scientific">Mollisia scopiformis</name>
    <name type="common">Conifer needle endophyte fungus</name>
    <name type="synonym">Phialocephala scopiformis</name>
    <dbReference type="NCBI Taxonomy" id="149040"/>
    <lineage>
        <taxon>Eukaryota</taxon>
        <taxon>Fungi</taxon>
        <taxon>Dikarya</taxon>
        <taxon>Ascomycota</taxon>
        <taxon>Pezizomycotina</taxon>
        <taxon>Leotiomycetes</taxon>
        <taxon>Helotiales</taxon>
        <taxon>Mollisiaceae</taxon>
        <taxon>Mollisia</taxon>
    </lineage>
</organism>
<dbReference type="KEGG" id="psco:LY89DRAFT_731506"/>
<evidence type="ECO:0000256" key="1">
    <source>
        <dbReference type="SAM" id="MobiDB-lite"/>
    </source>
</evidence>
<evidence type="ECO:0000313" key="3">
    <source>
        <dbReference type="EMBL" id="KUJ19083.1"/>
    </source>
</evidence>
<dbReference type="Pfam" id="PF20150">
    <property type="entry name" value="2EXR"/>
    <property type="match status" value="1"/>
</dbReference>